<keyword evidence="3" id="KW-1185">Reference proteome</keyword>
<evidence type="ECO:0000313" key="2">
    <source>
        <dbReference type="EMBL" id="KAG9231580.1"/>
    </source>
</evidence>
<accession>A0A9P7YDB6</accession>
<name>A0A9P7YDB6_9HELO</name>
<evidence type="ECO:0000259" key="1">
    <source>
        <dbReference type="Pfam" id="PF06985"/>
    </source>
</evidence>
<organism evidence="2 3">
    <name type="scientific">Amylocarpus encephaloides</name>
    <dbReference type="NCBI Taxonomy" id="45428"/>
    <lineage>
        <taxon>Eukaryota</taxon>
        <taxon>Fungi</taxon>
        <taxon>Dikarya</taxon>
        <taxon>Ascomycota</taxon>
        <taxon>Pezizomycotina</taxon>
        <taxon>Leotiomycetes</taxon>
        <taxon>Helotiales</taxon>
        <taxon>Helotiales incertae sedis</taxon>
        <taxon>Amylocarpus</taxon>
    </lineage>
</organism>
<dbReference type="PANTHER" id="PTHR24148">
    <property type="entry name" value="ANKYRIN REPEAT DOMAIN-CONTAINING PROTEIN 39 HOMOLOG-RELATED"/>
    <property type="match status" value="1"/>
</dbReference>
<feature type="domain" description="Heterokaryon incompatibility" evidence="1">
    <location>
        <begin position="1"/>
        <end position="73"/>
    </location>
</feature>
<dbReference type="PANTHER" id="PTHR24148:SF73">
    <property type="entry name" value="HET DOMAIN PROTEIN (AFU_ORTHOLOGUE AFUA_8G01020)"/>
    <property type="match status" value="1"/>
</dbReference>
<dbReference type="Pfam" id="PF06985">
    <property type="entry name" value="HET"/>
    <property type="match status" value="1"/>
</dbReference>
<proteinExistence type="predicted"/>
<evidence type="ECO:0000313" key="3">
    <source>
        <dbReference type="Proteomes" id="UP000824998"/>
    </source>
</evidence>
<protein>
    <recommendedName>
        <fullName evidence="1">Heterokaryon incompatibility domain-containing protein</fullName>
    </recommendedName>
</protein>
<gene>
    <name evidence="2" type="ORF">BJ875DRAFT_506607</name>
</gene>
<dbReference type="Pfam" id="PF26639">
    <property type="entry name" value="Het-6_barrel"/>
    <property type="match status" value="1"/>
</dbReference>
<dbReference type="OrthoDB" id="194358at2759"/>
<dbReference type="InterPro" id="IPR010730">
    <property type="entry name" value="HET"/>
</dbReference>
<dbReference type="Proteomes" id="UP000824998">
    <property type="component" value="Unassembled WGS sequence"/>
</dbReference>
<comment type="caution">
    <text evidence="2">The sequence shown here is derived from an EMBL/GenBank/DDBJ whole genome shotgun (WGS) entry which is preliminary data.</text>
</comment>
<dbReference type="AlphaFoldDB" id="A0A9P7YDB6"/>
<dbReference type="EMBL" id="MU251593">
    <property type="protein sequence ID" value="KAG9231580.1"/>
    <property type="molecule type" value="Genomic_DNA"/>
</dbReference>
<dbReference type="InterPro" id="IPR052895">
    <property type="entry name" value="HetReg/Transcr_Mod"/>
</dbReference>
<reference evidence="2" key="1">
    <citation type="journal article" date="2021" name="IMA Fungus">
        <title>Genomic characterization of three marine fungi, including Emericellopsis atlantica sp. nov. with signatures of a generalist lifestyle and marine biomass degradation.</title>
        <authorList>
            <person name="Hagestad O.C."/>
            <person name="Hou L."/>
            <person name="Andersen J.H."/>
            <person name="Hansen E.H."/>
            <person name="Altermark B."/>
            <person name="Li C."/>
            <person name="Kuhnert E."/>
            <person name="Cox R.J."/>
            <person name="Crous P.W."/>
            <person name="Spatafora J.W."/>
            <person name="Lail K."/>
            <person name="Amirebrahimi M."/>
            <person name="Lipzen A."/>
            <person name="Pangilinan J."/>
            <person name="Andreopoulos W."/>
            <person name="Hayes R.D."/>
            <person name="Ng V."/>
            <person name="Grigoriev I.V."/>
            <person name="Jackson S.A."/>
            <person name="Sutton T.D.S."/>
            <person name="Dobson A.D.W."/>
            <person name="Rama T."/>
        </authorList>
    </citation>
    <scope>NUCLEOTIDE SEQUENCE</scope>
    <source>
        <strain evidence="2">TRa018bII</strain>
    </source>
</reference>
<sequence length="486" mass="54843">MRTIYHNAESVEVWLGMDANGSRLAVQLTRELNMCQRGKASQIIRDPANAEALEALVVLFRRQYWWRIWVIQEISVAKRAIVYCGSESTPWNELDGVCDILREEEDFLQDMFYERPSFARTLLHGGPRGLHLSRYSPQNEAPPLLELLLSHKSKKSTDPKDKVFALVGISNARTSFGPIDYSRSLKDIFSHTARLIISSTRKLDIICVRQHDHITSDLPSWIPHWARPPVNFGALPVGLHHRRPEYTAAGNSLADFEFSHGGYVLKAGGFIVDTLSAVGMSFRQRGAPKNVEPVLHVFHDWWNLFVASTSNPQSTSAQSVFGRTIFCGNWAHDDKIMYEEKLKNMFELSEALLGRGNMLRLENPPFQSMENSTASLVEEIEDGEEEIGEKEQVSVAINASVMMNRRRLFVLKSGLVGLAPWDAATGDIVAILFGCRFPVILRRVGKRQGDKTYKLVGEAYIDGIMNGEAMARFQAGKYSRSEFEIH</sequence>